<evidence type="ECO:0000313" key="1">
    <source>
        <dbReference type="EMBL" id="EHC89529.1"/>
    </source>
</evidence>
<organism evidence="1 2">
    <name type="scientific">Salmonella enterica subsp. enterica serovar Rubislaw str. A4-653</name>
    <dbReference type="NCBI Taxonomy" id="913081"/>
    <lineage>
        <taxon>Bacteria</taxon>
        <taxon>Pseudomonadati</taxon>
        <taxon>Pseudomonadota</taxon>
        <taxon>Gammaproteobacteria</taxon>
        <taxon>Enterobacterales</taxon>
        <taxon>Enterobacteriaceae</taxon>
        <taxon>Salmonella</taxon>
    </lineage>
</organism>
<dbReference type="AlphaFoldDB" id="G5QIG5"/>
<evidence type="ECO:0000313" key="2">
    <source>
        <dbReference type="Proteomes" id="UP000004903"/>
    </source>
</evidence>
<dbReference type="Proteomes" id="UP000004903">
    <property type="component" value="Unassembled WGS sequence"/>
</dbReference>
<accession>G5QIG5</accession>
<proteinExistence type="predicted"/>
<comment type="caution">
    <text evidence="1">The sequence shown here is derived from an EMBL/GenBank/DDBJ whole genome shotgun (WGS) entry which is preliminary data.</text>
</comment>
<sequence length="34" mass="4142">MAHFGRFSIEIMLIIWITTHNERNARLGQYFDFL</sequence>
<feature type="non-terminal residue" evidence="1">
    <location>
        <position position="34"/>
    </location>
</feature>
<gene>
    <name evidence="1" type="ORF">LTSERUB_2338</name>
</gene>
<dbReference type="EMBL" id="AFCT01000892">
    <property type="protein sequence ID" value="EHC89529.1"/>
    <property type="molecule type" value="Genomic_DNA"/>
</dbReference>
<name>G5QIG5_SALRU</name>
<reference evidence="1 2" key="1">
    <citation type="journal article" date="2011" name="BMC Genomics">
        <title>Genome sequencing reveals diversification of virulence factor content and possible host adaptation in distinct subpopulations of Salmonella enterica.</title>
        <authorList>
            <person name="den Bakker H.C."/>
            <person name="Moreno Switt A.I."/>
            <person name="Govoni G."/>
            <person name="Cummings C.A."/>
            <person name="Ranieri M.L."/>
            <person name="Degoricija L."/>
            <person name="Hoelzer K."/>
            <person name="Rodriguez-Rivera L.D."/>
            <person name="Brown S."/>
            <person name="Bolchacova E."/>
            <person name="Furtado M.R."/>
            <person name="Wiedmann M."/>
        </authorList>
    </citation>
    <scope>NUCLEOTIDE SEQUENCE [LARGE SCALE GENOMIC DNA]</scope>
    <source>
        <strain evidence="1 2">A4-653</strain>
    </source>
</reference>
<protein>
    <submittedName>
        <fullName evidence="1">Uncharacterized protein</fullName>
    </submittedName>
</protein>